<comment type="caution">
    <text evidence="1">The sequence shown here is derived from an EMBL/GenBank/DDBJ whole genome shotgun (WGS) entry which is preliminary data.</text>
</comment>
<accession>A0ABR8G2W9</accession>
<dbReference type="EMBL" id="JACJTB010000045">
    <property type="protein sequence ID" value="MBD2597571.1"/>
    <property type="molecule type" value="Genomic_DNA"/>
</dbReference>
<organism evidence="1 2">
    <name type="scientific">Nostoc spongiaeforme FACHB-130</name>
    <dbReference type="NCBI Taxonomy" id="1357510"/>
    <lineage>
        <taxon>Bacteria</taxon>
        <taxon>Bacillati</taxon>
        <taxon>Cyanobacteriota</taxon>
        <taxon>Cyanophyceae</taxon>
        <taxon>Nostocales</taxon>
        <taxon>Nostocaceae</taxon>
        <taxon>Nostoc</taxon>
    </lineage>
</organism>
<protein>
    <submittedName>
        <fullName evidence="1">DUF4926 domain-containing protein</fullName>
    </submittedName>
</protein>
<sequence length="108" mass="12354">MKIQYPLFSQVALVQDLPEYNLKRGKVATIVEHYPMPEGEEDGYSLEGFDLPHITIEVSASQIIPVAQLQEEEIILTKLRKLSGARLLELQNYLDFLLQKEESEHKSA</sequence>
<gene>
    <name evidence="1" type="ORF">H6G74_25075</name>
</gene>
<evidence type="ECO:0000313" key="2">
    <source>
        <dbReference type="Proteomes" id="UP000603457"/>
    </source>
</evidence>
<dbReference type="Pfam" id="PF16277">
    <property type="entry name" value="DUF4926"/>
    <property type="match status" value="1"/>
</dbReference>
<reference evidence="1 2" key="1">
    <citation type="journal article" date="2020" name="ISME J.">
        <title>Comparative genomics reveals insights into cyanobacterial evolution and habitat adaptation.</title>
        <authorList>
            <person name="Chen M.Y."/>
            <person name="Teng W.K."/>
            <person name="Zhao L."/>
            <person name="Hu C.X."/>
            <person name="Zhou Y.K."/>
            <person name="Han B.P."/>
            <person name="Song L.R."/>
            <person name="Shu W.S."/>
        </authorList>
    </citation>
    <scope>NUCLEOTIDE SEQUENCE [LARGE SCALE GENOMIC DNA]</scope>
    <source>
        <strain evidence="1 2">FACHB-130</strain>
    </source>
</reference>
<dbReference type="RefSeq" id="WP_190970211.1">
    <property type="nucleotide sequence ID" value="NZ_JACJTB010000045.1"/>
</dbReference>
<name>A0ABR8G2W9_9NOSO</name>
<proteinExistence type="predicted"/>
<dbReference type="InterPro" id="IPR032568">
    <property type="entry name" value="DUF4926"/>
</dbReference>
<dbReference type="Proteomes" id="UP000603457">
    <property type="component" value="Unassembled WGS sequence"/>
</dbReference>
<evidence type="ECO:0000313" key="1">
    <source>
        <dbReference type="EMBL" id="MBD2597571.1"/>
    </source>
</evidence>
<keyword evidence="2" id="KW-1185">Reference proteome</keyword>